<keyword evidence="2" id="KW-1185">Reference proteome</keyword>
<gene>
    <name evidence="1" type="ORF">EV194_11331</name>
</gene>
<dbReference type="EMBL" id="SLWK01000013">
    <property type="protein sequence ID" value="TCO06116.1"/>
    <property type="molecule type" value="Genomic_DNA"/>
</dbReference>
<dbReference type="AlphaFoldDB" id="A0A4R2GDI2"/>
<evidence type="ECO:0000313" key="1">
    <source>
        <dbReference type="EMBL" id="TCO06116.1"/>
    </source>
</evidence>
<organism evidence="1 2">
    <name type="scientific">Natronoflexus pectinivorans</name>
    <dbReference type="NCBI Taxonomy" id="682526"/>
    <lineage>
        <taxon>Bacteria</taxon>
        <taxon>Pseudomonadati</taxon>
        <taxon>Bacteroidota</taxon>
        <taxon>Bacteroidia</taxon>
        <taxon>Marinilabiliales</taxon>
        <taxon>Marinilabiliaceae</taxon>
        <taxon>Natronoflexus</taxon>
    </lineage>
</organism>
<proteinExistence type="predicted"/>
<dbReference type="Proteomes" id="UP000295221">
    <property type="component" value="Unassembled WGS sequence"/>
</dbReference>
<reference evidence="1 2" key="1">
    <citation type="submission" date="2019-03" db="EMBL/GenBank/DDBJ databases">
        <title>Genomic Encyclopedia of Type Strains, Phase IV (KMG-IV): sequencing the most valuable type-strain genomes for metagenomic binning, comparative biology and taxonomic classification.</title>
        <authorList>
            <person name="Goeker M."/>
        </authorList>
    </citation>
    <scope>NUCLEOTIDE SEQUENCE [LARGE SCALE GENOMIC DNA]</scope>
    <source>
        <strain evidence="1 2">DSM 24179</strain>
    </source>
</reference>
<sequence length="37" mass="4205">MFFGVPEVSGRVSCHHSLDKYADFNAIVDYSCIKIVR</sequence>
<protein>
    <submittedName>
        <fullName evidence="1">Uncharacterized protein</fullName>
    </submittedName>
</protein>
<comment type="caution">
    <text evidence="1">The sequence shown here is derived from an EMBL/GenBank/DDBJ whole genome shotgun (WGS) entry which is preliminary data.</text>
</comment>
<evidence type="ECO:0000313" key="2">
    <source>
        <dbReference type="Proteomes" id="UP000295221"/>
    </source>
</evidence>
<accession>A0A4R2GDI2</accession>
<name>A0A4R2GDI2_9BACT</name>